<dbReference type="GO" id="GO:0007091">
    <property type="term" value="P:metaphase/anaphase transition of mitotic cell cycle"/>
    <property type="evidence" value="ECO:0007669"/>
    <property type="project" value="TreeGrafter"/>
</dbReference>
<dbReference type="eggNOG" id="KOG2165">
    <property type="taxonomic scope" value="Eukaryota"/>
</dbReference>
<dbReference type="GO" id="GO:0051301">
    <property type="term" value="P:cell division"/>
    <property type="evidence" value="ECO:0007669"/>
    <property type="project" value="UniProtKB-KW"/>
</dbReference>
<dbReference type="InterPro" id="IPR036317">
    <property type="entry name" value="Cullin_homology_sf"/>
</dbReference>
<dbReference type="Gene3D" id="1.10.10.10">
    <property type="entry name" value="Winged helix-like DNA-binding domain superfamily/Winged helix DNA-binding domain"/>
    <property type="match status" value="1"/>
</dbReference>
<evidence type="ECO:0000313" key="8">
    <source>
        <dbReference type="EnsemblMetazoa" id="SMAR005989-PA"/>
    </source>
</evidence>
<evidence type="ECO:0000256" key="4">
    <source>
        <dbReference type="ARBA" id="ARBA00022786"/>
    </source>
</evidence>
<dbReference type="HOGENOM" id="CLU_007149_2_0_1"/>
<evidence type="ECO:0000259" key="7">
    <source>
        <dbReference type="PROSITE" id="PS50069"/>
    </source>
</evidence>
<dbReference type="AlphaFoldDB" id="T1IXP7"/>
<dbReference type="SUPFAM" id="SSF46785">
    <property type="entry name" value="Winged helix' DNA-binding domain"/>
    <property type="match status" value="1"/>
</dbReference>
<dbReference type="Gene3D" id="1.20.1310.10">
    <property type="entry name" value="Cullin Repeats"/>
    <property type="match status" value="1"/>
</dbReference>
<evidence type="ECO:0000256" key="1">
    <source>
        <dbReference type="ARBA" id="ARBA00016068"/>
    </source>
</evidence>
<dbReference type="InterPro" id="IPR036388">
    <property type="entry name" value="WH-like_DNA-bd_sf"/>
</dbReference>
<accession>T1IXP7</accession>
<dbReference type="SMART" id="SM01013">
    <property type="entry name" value="APC2"/>
    <property type="match status" value="1"/>
</dbReference>
<dbReference type="EMBL" id="JH431659">
    <property type="status" value="NOT_ANNOTATED_CDS"/>
    <property type="molecule type" value="Genomic_DNA"/>
</dbReference>
<dbReference type="OMA" id="AAKWQES"/>
<dbReference type="PANTHER" id="PTHR45957:SF1">
    <property type="entry name" value="ANAPHASE-PROMOTING COMPLEX SUBUNIT 2"/>
    <property type="match status" value="1"/>
</dbReference>
<dbReference type="Gene3D" id="3.30.230.130">
    <property type="entry name" value="Cullin, Chain C, Domain 2"/>
    <property type="match status" value="1"/>
</dbReference>
<dbReference type="FunFam" id="1.10.10.10:FF:000877">
    <property type="entry name" value="Anaphase-promoting complex subunit"/>
    <property type="match status" value="1"/>
</dbReference>
<dbReference type="Proteomes" id="UP000014500">
    <property type="component" value="Unassembled WGS sequence"/>
</dbReference>
<dbReference type="InterPro" id="IPR036390">
    <property type="entry name" value="WH_DNA-bd_sf"/>
</dbReference>
<dbReference type="GO" id="GO:0031625">
    <property type="term" value="F:ubiquitin protein ligase binding"/>
    <property type="evidence" value="ECO:0007669"/>
    <property type="project" value="InterPro"/>
</dbReference>
<evidence type="ECO:0000256" key="2">
    <source>
        <dbReference type="ARBA" id="ARBA00022618"/>
    </source>
</evidence>
<dbReference type="EnsemblMetazoa" id="SMAR005989-RA">
    <property type="protein sequence ID" value="SMAR005989-PA"/>
    <property type="gene ID" value="SMAR005989"/>
</dbReference>
<sequence length="779" mass="90092">MSTNNDIQAVSNSWDLISSSLQDLAWNEGATLPVAFKNAVEVLWANGISNIISEWYMEILKRELEENCVPRFWTLLQNEPTNNEINFSFVHAVNSLHSDMIRHNPALERLQLTSKFIANLSNDNSYKEIVFDAAKLHLRAILYAQIPLNYESFIQSFYSTAFKAFANSEKEAKNNLFCNVCNEKSTNCKCKTIIESFHTVNQKLYELGLLEQLVGKPVTSIISEHIENHVLSTCKGSFESSFIGMLEKWLDSTIVLWLVKVYRGNWDCNRYNNPLTLETVEKLKSRLHQLLYTTYAHTRMDQLFNIIIEFPESQPAIEDLVNCLEKTNLRTKLIQSLKETLETKLLHPGVNTADILTAYVSAIKALKILDSSGVILELVCEPVRKYLRTRHDTIKEIIYALIDDTSTDLTDELNRARPLVLEENYNSDDEMENWENWQPDPLDADSGKTALTRRTTDIISMLVNIYGSKEMFINEYRTLLADRIITTFNYDTCREIRYLELLKLKFGEANLHLCEVMLKDVADSRRINFHIHSDDVGIYQPQDCVVNGIIVSAQFWPTFREEKLALPDHIKASLDSYTKAFETHKGNRTLTWRPHLGSVNLTLEFNNRNLTLSVSPIHAVMIMQFEKKERWSIKELSAVMHVPPTVIRRKILFWQSRGILHEESRDVYVMSEENDDGVNFDMSTMLEDDDDEEESAMASSHDQREEELQVFWSYIVGMLTNLESLPLDRIHTMLRMFAMQGSTAVECSLQELRQFLDRKVREQSLYFSGGLYRLPRQNT</sequence>
<reference evidence="9" key="1">
    <citation type="submission" date="2011-05" db="EMBL/GenBank/DDBJ databases">
        <authorList>
            <person name="Richards S.R."/>
            <person name="Qu J."/>
            <person name="Jiang H."/>
            <person name="Jhangiani S.N."/>
            <person name="Agravi P."/>
            <person name="Goodspeed R."/>
            <person name="Gross S."/>
            <person name="Mandapat C."/>
            <person name="Jackson L."/>
            <person name="Mathew T."/>
            <person name="Pu L."/>
            <person name="Thornton R."/>
            <person name="Saada N."/>
            <person name="Wilczek-Boney K.B."/>
            <person name="Lee S."/>
            <person name="Kovar C."/>
            <person name="Wu Y."/>
            <person name="Scherer S.E."/>
            <person name="Worley K.C."/>
            <person name="Muzny D.M."/>
            <person name="Gibbs R."/>
        </authorList>
    </citation>
    <scope>NUCLEOTIDE SEQUENCE</scope>
    <source>
        <strain evidence="9">Brora</strain>
    </source>
</reference>
<dbReference type="GO" id="GO:0006511">
    <property type="term" value="P:ubiquitin-dependent protein catabolic process"/>
    <property type="evidence" value="ECO:0007669"/>
    <property type="project" value="InterPro"/>
</dbReference>
<dbReference type="Pfam" id="PF25773">
    <property type="entry name" value="TPR_ANAPC2"/>
    <property type="match status" value="1"/>
</dbReference>
<dbReference type="STRING" id="126957.T1IXP7"/>
<dbReference type="SMART" id="SM00182">
    <property type="entry name" value="CULLIN"/>
    <property type="match status" value="1"/>
</dbReference>
<dbReference type="InterPro" id="IPR057975">
    <property type="entry name" value="TPR_ANAPC2"/>
</dbReference>
<protein>
    <recommendedName>
        <fullName evidence="1">Anaphase-promoting complex subunit 2</fullName>
    </recommendedName>
</protein>
<proteinExistence type="inferred from homology"/>
<dbReference type="InterPro" id="IPR016158">
    <property type="entry name" value="Cullin_homology"/>
</dbReference>
<keyword evidence="5" id="KW-0131">Cell cycle</keyword>
<evidence type="ECO:0000256" key="5">
    <source>
        <dbReference type="ARBA" id="ARBA00023306"/>
    </source>
</evidence>
<dbReference type="PANTHER" id="PTHR45957">
    <property type="entry name" value="ANAPHASE-PROMOTING COMPLEX SUBUNIT 2"/>
    <property type="match status" value="1"/>
</dbReference>
<keyword evidence="9" id="KW-1185">Reference proteome</keyword>
<dbReference type="GO" id="GO:0070979">
    <property type="term" value="P:protein K11-linked ubiquitination"/>
    <property type="evidence" value="ECO:0007669"/>
    <property type="project" value="TreeGrafter"/>
</dbReference>
<comment type="similarity">
    <text evidence="6">Belongs to the cullin family.</text>
</comment>
<evidence type="ECO:0000313" key="9">
    <source>
        <dbReference type="Proteomes" id="UP000014500"/>
    </source>
</evidence>
<dbReference type="InterPro" id="IPR014786">
    <property type="entry name" value="ANAPC2_C"/>
</dbReference>
<name>T1IXP7_STRMM</name>
<reference evidence="8" key="2">
    <citation type="submission" date="2015-02" db="UniProtKB">
        <authorList>
            <consortium name="EnsemblMetazoa"/>
        </authorList>
    </citation>
    <scope>IDENTIFICATION</scope>
</reference>
<evidence type="ECO:0000256" key="3">
    <source>
        <dbReference type="ARBA" id="ARBA00022776"/>
    </source>
</evidence>
<organism evidence="8 9">
    <name type="scientific">Strigamia maritima</name>
    <name type="common">European centipede</name>
    <name type="synonym">Geophilus maritimus</name>
    <dbReference type="NCBI Taxonomy" id="126957"/>
    <lineage>
        <taxon>Eukaryota</taxon>
        <taxon>Metazoa</taxon>
        <taxon>Ecdysozoa</taxon>
        <taxon>Arthropoda</taxon>
        <taxon>Myriapoda</taxon>
        <taxon>Chilopoda</taxon>
        <taxon>Pleurostigmophora</taxon>
        <taxon>Geophilomorpha</taxon>
        <taxon>Linotaeniidae</taxon>
        <taxon>Strigamia</taxon>
    </lineage>
</organism>
<keyword evidence="3" id="KW-0498">Mitosis</keyword>
<keyword evidence="2" id="KW-0132">Cell division</keyword>
<dbReference type="Pfam" id="PF08672">
    <property type="entry name" value="ANAPC2"/>
    <property type="match status" value="1"/>
</dbReference>
<dbReference type="InterPro" id="IPR044554">
    <property type="entry name" value="ANAPC2"/>
</dbReference>
<evidence type="ECO:0000256" key="6">
    <source>
        <dbReference type="PROSITE-ProRule" id="PRU00330"/>
    </source>
</evidence>
<dbReference type="InterPro" id="IPR059120">
    <property type="entry name" value="Cullin-like_AB"/>
</dbReference>
<dbReference type="SUPFAM" id="SSF75632">
    <property type="entry name" value="Cullin homology domain"/>
    <property type="match status" value="1"/>
</dbReference>
<dbReference type="GO" id="GO:0005680">
    <property type="term" value="C:anaphase-promoting complex"/>
    <property type="evidence" value="ECO:0007669"/>
    <property type="project" value="TreeGrafter"/>
</dbReference>
<dbReference type="PhylomeDB" id="T1IXP7"/>
<dbReference type="PROSITE" id="PS50069">
    <property type="entry name" value="CULLIN_2"/>
    <property type="match status" value="1"/>
</dbReference>
<dbReference type="Pfam" id="PF26557">
    <property type="entry name" value="Cullin_AB"/>
    <property type="match status" value="1"/>
</dbReference>
<keyword evidence="4" id="KW-0833">Ubl conjugation pathway</keyword>
<feature type="domain" description="Cullin family profile" evidence="7">
    <location>
        <begin position="459"/>
        <end position="655"/>
    </location>
</feature>